<sequence>MSVTCSVGKYECSHLFSRILEASPTAPLYVGLILSVCVWNVGESDASPEWMCSPLPLRLWCMAAMAPALTTEAATRARDTLTPPSQPSNGHGPVVNNGRVFSNSVLVDASCVLQPKSTVVSSTVVTGKSRIVTLPKEFILDQRQAHRPVVSRSLVVSGRNVINLGTISDLSKIYQSQRTAISVSATVNNVPQGMTMTQTSTMATNTSTAAGGKLLSLNITAAGLCGTGEGHSAQSTTKLSTQPVAGSHNSTLELSNGINILSHSRISTPPSITHCGVNKQTDTVFDTSRRQRDLELRVDRMLHRLRRLQSRQSVSHTKQQLSGFIVNQQKNLDAVTKLSRSASSSNIDLKAELLQSKDVKNLSTAALVNLVHKLQSSQPLTLRQHLAGATSSAEVAVTEPSMKLDGDLCAQLEQTAGQLKTNLRHLESSWDSDATESSSGGESCDETDYGYTWDEKLPKPGL</sequence>
<feature type="compositionally biased region" description="Low complexity" evidence="1">
    <location>
        <begin position="429"/>
        <end position="439"/>
    </location>
</feature>
<accession>A0AAD9NPD4</accession>
<dbReference type="GO" id="GO:0044545">
    <property type="term" value="C:NSL complex"/>
    <property type="evidence" value="ECO:0007669"/>
    <property type="project" value="TreeGrafter"/>
</dbReference>
<proteinExistence type="predicted"/>
<feature type="region of interest" description="Disordered" evidence="1">
    <location>
        <begin position="75"/>
        <end position="94"/>
    </location>
</feature>
<feature type="region of interest" description="Disordered" evidence="1">
    <location>
        <begin position="429"/>
        <end position="462"/>
    </location>
</feature>
<keyword evidence="3" id="KW-1185">Reference proteome</keyword>
<evidence type="ECO:0000313" key="2">
    <source>
        <dbReference type="EMBL" id="KAK2175868.1"/>
    </source>
</evidence>
<dbReference type="PANTHER" id="PTHR22443">
    <property type="entry name" value="NON-SPECIFIC LETHAL 1, ISOFORM M"/>
    <property type="match status" value="1"/>
</dbReference>
<evidence type="ECO:0000256" key="1">
    <source>
        <dbReference type="SAM" id="MobiDB-lite"/>
    </source>
</evidence>
<protein>
    <submittedName>
        <fullName evidence="2">Uncharacterized protein</fullName>
    </submittedName>
</protein>
<dbReference type="PANTHER" id="PTHR22443:SF18">
    <property type="entry name" value="NON-SPECIFIC LETHAL 1, ISOFORM M"/>
    <property type="match status" value="1"/>
</dbReference>
<name>A0AAD9NPD4_RIDPI</name>
<dbReference type="InterPro" id="IPR026180">
    <property type="entry name" value="NSL1"/>
</dbReference>
<comment type="caution">
    <text evidence="2">The sequence shown here is derived from an EMBL/GenBank/DDBJ whole genome shotgun (WGS) entry which is preliminary data.</text>
</comment>
<dbReference type="AlphaFoldDB" id="A0AAD9NPD4"/>
<organism evidence="2 3">
    <name type="scientific">Ridgeia piscesae</name>
    <name type="common">Tubeworm</name>
    <dbReference type="NCBI Taxonomy" id="27915"/>
    <lineage>
        <taxon>Eukaryota</taxon>
        <taxon>Metazoa</taxon>
        <taxon>Spiralia</taxon>
        <taxon>Lophotrochozoa</taxon>
        <taxon>Annelida</taxon>
        <taxon>Polychaeta</taxon>
        <taxon>Sedentaria</taxon>
        <taxon>Canalipalpata</taxon>
        <taxon>Sabellida</taxon>
        <taxon>Siboglinidae</taxon>
        <taxon>Ridgeia</taxon>
    </lineage>
</organism>
<dbReference type="GO" id="GO:0035035">
    <property type="term" value="F:histone acetyltransferase binding"/>
    <property type="evidence" value="ECO:0007669"/>
    <property type="project" value="TreeGrafter"/>
</dbReference>
<dbReference type="Proteomes" id="UP001209878">
    <property type="component" value="Unassembled WGS sequence"/>
</dbReference>
<reference evidence="2" key="1">
    <citation type="journal article" date="2023" name="Mol. Biol. Evol.">
        <title>Third-Generation Sequencing Reveals the Adaptive Role of the Epigenome in Three Deep-Sea Polychaetes.</title>
        <authorList>
            <person name="Perez M."/>
            <person name="Aroh O."/>
            <person name="Sun Y."/>
            <person name="Lan Y."/>
            <person name="Juniper S.K."/>
            <person name="Young C.R."/>
            <person name="Angers B."/>
            <person name="Qian P.Y."/>
        </authorList>
    </citation>
    <scope>NUCLEOTIDE SEQUENCE</scope>
    <source>
        <strain evidence="2">R07B-5</strain>
    </source>
</reference>
<gene>
    <name evidence="2" type="ORF">NP493_702g05038</name>
</gene>
<dbReference type="EMBL" id="JAODUO010000702">
    <property type="protein sequence ID" value="KAK2175868.1"/>
    <property type="molecule type" value="Genomic_DNA"/>
</dbReference>
<evidence type="ECO:0000313" key="3">
    <source>
        <dbReference type="Proteomes" id="UP001209878"/>
    </source>
</evidence>
<feature type="compositionally biased region" description="Basic and acidic residues" evidence="1">
    <location>
        <begin position="453"/>
        <end position="462"/>
    </location>
</feature>